<dbReference type="EMBL" id="GDID01007532">
    <property type="protein sequence ID" value="JAP89074.1"/>
    <property type="molecule type" value="Transcribed_RNA"/>
</dbReference>
<reference evidence="1" key="1">
    <citation type="submission" date="2015-07" db="EMBL/GenBank/DDBJ databases">
        <title>Adaptation to a free-living lifestyle via gene acquisitions in the diplomonad Trepomonas sp. PC1.</title>
        <authorList>
            <person name="Xu F."/>
            <person name="Jerlstrom-Hultqvist J."/>
            <person name="Kolisko M."/>
            <person name="Simpson A.G.B."/>
            <person name="Roger A.J."/>
            <person name="Svard S.G."/>
            <person name="Andersson J.O."/>
        </authorList>
    </citation>
    <scope>NUCLEOTIDE SEQUENCE</scope>
    <source>
        <strain evidence="1">PC1</strain>
    </source>
</reference>
<feature type="non-terminal residue" evidence="1">
    <location>
        <position position="1"/>
    </location>
</feature>
<accession>A0A146JZW7</accession>
<proteinExistence type="predicted"/>
<organism evidence="1">
    <name type="scientific">Trepomonas sp. PC1</name>
    <dbReference type="NCBI Taxonomy" id="1076344"/>
    <lineage>
        <taxon>Eukaryota</taxon>
        <taxon>Metamonada</taxon>
        <taxon>Diplomonadida</taxon>
        <taxon>Hexamitidae</taxon>
        <taxon>Hexamitinae</taxon>
        <taxon>Trepomonas</taxon>
    </lineage>
</organism>
<protein>
    <submittedName>
        <fullName evidence="1">Uncharacterized protein</fullName>
    </submittedName>
</protein>
<name>A0A146JZW7_9EUKA</name>
<gene>
    <name evidence="1" type="ORF">TPC1_31431</name>
</gene>
<evidence type="ECO:0000313" key="1">
    <source>
        <dbReference type="EMBL" id="JAP89074.1"/>
    </source>
</evidence>
<dbReference type="AlphaFoldDB" id="A0A146JZW7"/>
<sequence length="359" mass="42563">QCCSHKKQQIQPQIQYEMPPDIPVLQTASTLDNKINNIDTKQENHIDDDINLNNKPEEIIKQNTQEKEALTLNIEQAFFLSRVITTDLYFCFYFGQLIVIDQHQQVKAILDTPCSYYEYHPSIPIFFAQMYQPVYCQNTFYYQFSNEIYYLEADSLKLLCNIPNFNEQDQNAYFGRIINLNNRLLFSNTQSFFSFDQQKQECKTEFQEFNYDFENSHFQFCKNILVFHPENCFCQVPFQDQYEQLKLCDLKYSKFVFCNAGVCIFSNELGQVVFNMVDFSYIEVQMEWLTDSEISKHLVLGEFGLSLEEDLLKDLFGQEFIWQRRVMHNDFTKNTIEFDFIKKAADMGYGVKIGEDNID</sequence>